<dbReference type="Gene3D" id="3.20.20.450">
    <property type="entry name" value="EAL domain"/>
    <property type="match status" value="1"/>
</dbReference>
<reference evidence="2 3" key="1">
    <citation type="journal article" date="2015" name="Stand. Genomic Sci.">
        <title>Genomic Encyclopedia of Bacterial and Archaeal Type Strains, Phase III: the genomes of soil and plant-associated and newly described type strains.</title>
        <authorList>
            <person name="Whitman W.B."/>
            <person name="Woyke T."/>
            <person name="Klenk H.P."/>
            <person name="Zhou Y."/>
            <person name="Lilburn T.G."/>
            <person name="Beck B.J."/>
            <person name="De Vos P."/>
            <person name="Vandamme P."/>
            <person name="Eisen J.A."/>
            <person name="Garrity G."/>
            <person name="Hugenholtz P."/>
            <person name="Kyrpides N.C."/>
        </authorList>
    </citation>
    <scope>NUCLEOTIDE SEQUENCE [LARGE SCALE GENOMIC DNA]</scope>
    <source>
        <strain evidence="2 3">CGMCC 1.5364</strain>
    </source>
</reference>
<dbReference type="Pfam" id="PF00563">
    <property type="entry name" value="EAL"/>
    <property type="match status" value="1"/>
</dbReference>
<dbReference type="PANTHER" id="PTHR44757:SF2">
    <property type="entry name" value="BIOFILM ARCHITECTURE MAINTENANCE PROTEIN MBAA"/>
    <property type="match status" value="1"/>
</dbReference>
<evidence type="ECO:0000259" key="1">
    <source>
        <dbReference type="PROSITE" id="PS50883"/>
    </source>
</evidence>
<dbReference type="InterPro" id="IPR035919">
    <property type="entry name" value="EAL_sf"/>
</dbReference>
<proteinExistence type="predicted"/>
<accession>A0A562NVF6</accession>
<evidence type="ECO:0000313" key="2">
    <source>
        <dbReference type="EMBL" id="TWI36010.1"/>
    </source>
</evidence>
<comment type="caution">
    <text evidence="2">The sequence shown here is derived from an EMBL/GenBank/DDBJ whole genome shotgun (WGS) entry which is preliminary data.</text>
</comment>
<keyword evidence="3" id="KW-1185">Reference proteome</keyword>
<dbReference type="CDD" id="cd01948">
    <property type="entry name" value="EAL"/>
    <property type="match status" value="1"/>
</dbReference>
<dbReference type="EMBL" id="VLKU01000003">
    <property type="protein sequence ID" value="TWI36010.1"/>
    <property type="molecule type" value="Genomic_DNA"/>
</dbReference>
<dbReference type="SUPFAM" id="SSF141868">
    <property type="entry name" value="EAL domain-like"/>
    <property type="match status" value="1"/>
</dbReference>
<organism evidence="2 3">
    <name type="scientific">Paracoccus sulfuroxidans</name>
    <dbReference type="NCBI Taxonomy" id="384678"/>
    <lineage>
        <taxon>Bacteria</taxon>
        <taxon>Pseudomonadati</taxon>
        <taxon>Pseudomonadota</taxon>
        <taxon>Alphaproteobacteria</taxon>
        <taxon>Rhodobacterales</taxon>
        <taxon>Paracoccaceae</taxon>
        <taxon>Paracoccus</taxon>
    </lineage>
</organism>
<dbReference type="OrthoDB" id="9814202at2"/>
<dbReference type="AlphaFoldDB" id="A0A562NVF6"/>
<dbReference type="SMART" id="SM00052">
    <property type="entry name" value="EAL"/>
    <property type="match status" value="1"/>
</dbReference>
<dbReference type="Proteomes" id="UP000316225">
    <property type="component" value="Unassembled WGS sequence"/>
</dbReference>
<dbReference type="PANTHER" id="PTHR44757">
    <property type="entry name" value="DIGUANYLATE CYCLASE DGCP"/>
    <property type="match status" value="1"/>
</dbReference>
<protein>
    <submittedName>
        <fullName evidence="2">EAL domain-containing protein (Putative c-di-GMP-specific phosphodiesterase class I)</fullName>
    </submittedName>
</protein>
<dbReference type="RefSeq" id="WP_145397059.1">
    <property type="nucleotide sequence ID" value="NZ_VLKU01000003.1"/>
</dbReference>
<sequence length="430" mass="47338">MTNRILGRAARVVRGMRKRTPMVFPAPQLALALRVEEVATLRRSLGPRLLGQLLGHLVARLRAELRLLPFPRPPEGAEICGILSDRRHAAIPALVAGLEVICRERVELGGIAIRPIINAVIVCDETGEADHHALIEFGRQMLATCSPLNEHGQVRFVEYAGASQKIDPTIDPWFAPDDIELRYQPQLCCETGRVIAMKAVGQLHHQQAGMMDLDELLPRLDAQMRADVTSTMVKRALAQMPAWERLGVDLPRVSITLGDSDLGAERLAETILWELDRLDISPSRLEIELRDGIGMHGGMIPVTENLLRFAHAGCVLTLGGFGTANAALENLRRFEIRRVRFGREFTAGCDHRTDQQRMILAVLALAEHLGLETLADGVATTDERAFLAQIGLAAVQGDAVAPLLTAEGAQQFLMQHRPLQPLLPVVRRQA</sequence>
<gene>
    <name evidence="2" type="ORF">IQ24_01372</name>
</gene>
<evidence type="ECO:0000313" key="3">
    <source>
        <dbReference type="Proteomes" id="UP000316225"/>
    </source>
</evidence>
<dbReference type="InterPro" id="IPR052155">
    <property type="entry name" value="Biofilm_reg_signaling"/>
</dbReference>
<name>A0A562NVF6_9RHOB</name>
<dbReference type="InterPro" id="IPR001633">
    <property type="entry name" value="EAL_dom"/>
</dbReference>
<feature type="domain" description="EAL" evidence="1">
    <location>
        <begin position="163"/>
        <end position="417"/>
    </location>
</feature>
<dbReference type="PROSITE" id="PS50883">
    <property type="entry name" value="EAL"/>
    <property type="match status" value="1"/>
</dbReference>